<sequence>MALTVENCLALQYKYVNFSYPITMNEDMMFVVPIPPYNTYFLIDAMDHSSTHGGSQLKLLIAGWFLFPPTASYEWNIMGVAEAEKNELFIPHEVEEADIILNPMQPPPEGQMWRMKSGLGSKTEGPSGPFFERRDCERIC</sequence>
<dbReference type="EMBL" id="KC862301">
    <property type="protein sequence ID" value="AGR89539.1"/>
    <property type="molecule type" value="Genomic_DNA"/>
</dbReference>
<reference evidence="1 2" key="1">
    <citation type="journal article" date="2013" name="Antimicrob. Agents Chemother.">
        <title>Predicting in vivo efficacy of therapeutic bacteriophages used to treat pulmonary infections.</title>
        <authorList>
            <person name="Henry M."/>
            <person name="Lavigne R."/>
            <person name="Debarbieux L."/>
        </authorList>
    </citation>
    <scope>NUCLEOTIDE SEQUENCE [LARGE SCALE GENOMIC DNA]</scope>
</reference>
<name>V5JXD0_9CAUD</name>
<evidence type="ECO:0000313" key="2">
    <source>
        <dbReference type="Proteomes" id="UP000018640"/>
    </source>
</evidence>
<evidence type="ECO:0000313" key="1">
    <source>
        <dbReference type="EMBL" id="AGR89539.1"/>
    </source>
</evidence>
<protein>
    <submittedName>
        <fullName evidence="1">Uncharacterized protein</fullName>
    </submittedName>
</protein>
<organism evidence="1 2">
    <name type="scientific">Pseudomonas phage PAK_P5</name>
    <dbReference type="NCBI Taxonomy" id="1327964"/>
    <lineage>
        <taxon>Viruses</taxon>
        <taxon>Duplodnaviria</taxon>
        <taxon>Heunggongvirae</taxon>
        <taxon>Uroviricota</taxon>
        <taxon>Caudoviricetes</taxon>
        <taxon>Vandenendeviridae</taxon>
        <taxon>Nankokuvirus</taxon>
        <taxon>Nankokuvirus PAKP3</taxon>
    </lineage>
</organism>
<dbReference type="RefSeq" id="YP_008856945.1">
    <property type="nucleotide sequence ID" value="NC_022966.1"/>
</dbReference>
<dbReference type="GeneID" id="17778585"/>
<accession>V5JXD0</accession>
<proteinExistence type="predicted"/>
<gene>
    <name evidence="1" type="ORF">PAK_P500069</name>
</gene>
<dbReference type="KEGG" id="vg:17778585"/>
<dbReference type="Proteomes" id="UP000018640">
    <property type="component" value="Segment"/>
</dbReference>